<dbReference type="InterPro" id="IPR025857">
    <property type="entry name" value="MacB_PCD"/>
</dbReference>
<feature type="transmembrane region" description="Helical" evidence="6">
    <location>
        <begin position="739"/>
        <end position="759"/>
    </location>
</feature>
<dbReference type="EMBL" id="JADIMO010000093">
    <property type="protein sequence ID" value="MBO8445450.1"/>
    <property type="molecule type" value="Genomic_DNA"/>
</dbReference>
<evidence type="ECO:0000256" key="2">
    <source>
        <dbReference type="ARBA" id="ARBA00022475"/>
    </source>
</evidence>
<feature type="transmembrane region" description="Helical" evidence="6">
    <location>
        <begin position="707"/>
        <end position="727"/>
    </location>
</feature>
<dbReference type="Pfam" id="PF02687">
    <property type="entry name" value="FtsX"/>
    <property type="match status" value="2"/>
</dbReference>
<evidence type="ECO:0000256" key="4">
    <source>
        <dbReference type="ARBA" id="ARBA00022989"/>
    </source>
</evidence>
<feature type="domain" description="MacB-like periplasmic core" evidence="8">
    <location>
        <begin position="30"/>
        <end position="236"/>
    </location>
</feature>
<feature type="domain" description="ABC3 transporter permease C-terminal" evidence="7">
    <location>
        <begin position="657"/>
        <end position="768"/>
    </location>
</feature>
<dbReference type="GO" id="GO:0022857">
    <property type="term" value="F:transmembrane transporter activity"/>
    <property type="evidence" value="ECO:0007669"/>
    <property type="project" value="TreeGrafter"/>
</dbReference>
<feature type="transmembrane region" description="Helical" evidence="6">
    <location>
        <begin position="276"/>
        <end position="302"/>
    </location>
</feature>
<dbReference type="PANTHER" id="PTHR30572:SF18">
    <property type="entry name" value="ABC-TYPE MACROLIDE FAMILY EXPORT SYSTEM PERMEASE COMPONENT 2"/>
    <property type="match status" value="1"/>
</dbReference>
<feature type="transmembrane region" description="Helical" evidence="6">
    <location>
        <begin position="413"/>
        <end position="434"/>
    </location>
</feature>
<feature type="transmembrane region" description="Helical" evidence="6">
    <location>
        <begin position="654"/>
        <end position="674"/>
    </location>
</feature>
<accession>A0A9D9EEE5</accession>
<dbReference type="InterPro" id="IPR050250">
    <property type="entry name" value="Macrolide_Exporter_MacB"/>
</dbReference>
<comment type="subcellular location">
    <subcellularLocation>
        <location evidence="1">Cell membrane</location>
        <topology evidence="1">Multi-pass membrane protein</topology>
    </subcellularLocation>
</comment>
<feature type="domain" description="ABC3 transporter permease C-terminal" evidence="7">
    <location>
        <begin position="281"/>
        <end position="395"/>
    </location>
</feature>
<evidence type="ECO:0000259" key="8">
    <source>
        <dbReference type="Pfam" id="PF12704"/>
    </source>
</evidence>
<reference evidence="9" key="1">
    <citation type="submission" date="2020-10" db="EMBL/GenBank/DDBJ databases">
        <authorList>
            <person name="Gilroy R."/>
        </authorList>
    </citation>
    <scope>NUCLEOTIDE SEQUENCE</scope>
    <source>
        <strain evidence="9">D5-748</strain>
    </source>
</reference>
<evidence type="ECO:0000256" key="3">
    <source>
        <dbReference type="ARBA" id="ARBA00022692"/>
    </source>
</evidence>
<reference evidence="9" key="2">
    <citation type="journal article" date="2021" name="PeerJ">
        <title>Extensive microbial diversity within the chicken gut microbiome revealed by metagenomics and culture.</title>
        <authorList>
            <person name="Gilroy R."/>
            <person name="Ravi A."/>
            <person name="Getino M."/>
            <person name="Pursley I."/>
            <person name="Horton D.L."/>
            <person name="Alikhan N.F."/>
            <person name="Baker D."/>
            <person name="Gharbi K."/>
            <person name="Hall N."/>
            <person name="Watson M."/>
            <person name="Adriaenssens E.M."/>
            <person name="Foster-Nyarko E."/>
            <person name="Jarju S."/>
            <person name="Secka A."/>
            <person name="Antonio M."/>
            <person name="Oren A."/>
            <person name="Chaudhuri R.R."/>
            <person name="La Ragione R."/>
            <person name="Hildebrand F."/>
            <person name="Pallen M.J."/>
        </authorList>
    </citation>
    <scope>NUCLEOTIDE SEQUENCE</scope>
    <source>
        <strain evidence="9">D5-748</strain>
    </source>
</reference>
<keyword evidence="4 6" id="KW-1133">Transmembrane helix</keyword>
<evidence type="ECO:0000256" key="5">
    <source>
        <dbReference type="ARBA" id="ARBA00023136"/>
    </source>
</evidence>
<dbReference type="PANTHER" id="PTHR30572">
    <property type="entry name" value="MEMBRANE COMPONENT OF TRANSPORTER-RELATED"/>
    <property type="match status" value="1"/>
</dbReference>
<feature type="transmembrane region" description="Helical" evidence="6">
    <location>
        <begin position="21"/>
        <end position="41"/>
    </location>
</feature>
<comment type="caution">
    <text evidence="9">The sequence shown here is derived from an EMBL/GenBank/DDBJ whole genome shotgun (WGS) entry which is preliminary data.</text>
</comment>
<gene>
    <name evidence="9" type="ORF">IAC23_07135</name>
</gene>
<evidence type="ECO:0000313" key="10">
    <source>
        <dbReference type="Proteomes" id="UP000823619"/>
    </source>
</evidence>
<evidence type="ECO:0000256" key="6">
    <source>
        <dbReference type="SAM" id="Phobius"/>
    </source>
</evidence>
<dbReference type="GO" id="GO:0005886">
    <property type="term" value="C:plasma membrane"/>
    <property type="evidence" value="ECO:0007669"/>
    <property type="project" value="UniProtKB-SubCell"/>
</dbReference>
<evidence type="ECO:0000313" key="9">
    <source>
        <dbReference type="EMBL" id="MBO8445450.1"/>
    </source>
</evidence>
<keyword evidence="2" id="KW-1003">Cell membrane</keyword>
<dbReference type="Proteomes" id="UP000823619">
    <property type="component" value="Unassembled WGS sequence"/>
</dbReference>
<evidence type="ECO:0000256" key="1">
    <source>
        <dbReference type="ARBA" id="ARBA00004651"/>
    </source>
</evidence>
<organism evidence="9 10">
    <name type="scientific">Candidatus Cryptobacteroides merdavium</name>
    <dbReference type="NCBI Taxonomy" id="2840769"/>
    <lineage>
        <taxon>Bacteria</taxon>
        <taxon>Pseudomonadati</taxon>
        <taxon>Bacteroidota</taxon>
        <taxon>Bacteroidia</taxon>
        <taxon>Bacteroidales</taxon>
        <taxon>Candidatus Cryptobacteroides</taxon>
    </lineage>
</organism>
<feature type="transmembrane region" description="Helical" evidence="6">
    <location>
        <begin position="367"/>
        <end position="392"/>
    </location>
</feature>
<evidence type="ECO:0000259" key="7">
    <source>
        <dbReference type="Pfam" id="PF02687"/>
    </source>
</evidence>
<sequence length="776" mass="85243">MRELAYAIKYLRKRKWSSLMRVITLTSGLAIGMVLIAKITFDLSYDRWLPQAENLYQVQSLYTDKAGTDKAETTDYGHTLRPVAPTAVSEIPGVIAGTSMRESGDRVIFSGEERFEVKMISADTAFFSTLGLPLVSGKGNSLELEDNVFLSESLARIIFGSIEAEGRTIFMDKSRIMPVTVAGVFKDIPGNSHLEFNLVQGLGPYEANAWDRGDGFTGYVRLSPESDTEAVNKAIPEMMHRHMDMELQREMGYTFTAYLKPVLSLHSGDRETQQTILILSIFTILLLATVSLNYVLASVSSLASRTKRTAVFKCMGASSGDIFISSIWETVILVLISAASGLLLLYAGKDIIHGLTGVPFRNLFGSWQVTGYVLATVTVAAISGLVPARIFSSIPAMDIFRMHNPDRNGWKNVLLFVQIASSAFIIGFTGIATLQYRHIAALDPGYDLEHLAWCFVDNCSEADRTLIKDELKKCPEIERSAFSMDIPTRKFHGFQLIDPATKTTVATMRYTFADSDFIETAGIRLKAGQNIPDDISDPAPAIVNERTLKALGWEDNPVGKLLPDNGLTISGVCEDFTMGSIFIEQEPLCLIAYSKEGEFPSYLTVRYSELTANALTRTENILKGLLPDTDIVLHTYRDDLHESYRDTERFRNSVAAASAFMLLITLTGLLGYVADEMRRKRKETAIRKVNGATSAGIVAMMLKSMSAISIPAIAAGLAGSFIASGFWLQNFPERISPGILFHTATGILLLCLILACVALQTAKAATENPSANLRSE</sequence>
<name>A0A9D9EEE5_9BACT</name>
<dbReference type="InterPro" id="IPR003838">
    <property type="entry name" value="ABC3_permease_C"/>
</dbReference>
<keyword evidence="5 6" id="KW-0472">Membrane</keyword>
<protein>
    <submittedName>
        <fullName evidence="9">ABC transporter permease</fullName>
    </submittedName>
</protein>
<feature type="transmembrane region" description="Helical" evidence="6">
    <location>
        <begin position="322"/>
        <end position="347"/>
    </location>
</feature>
<proteinExistence type="predicted"/>
<dbReference type="Pfam" id="PF12704">
    <property type="entry name" value="MacB_PCD"/>
    <property type="match status" value="1"/>
</dbReference>
<dbReference type="AlphaFoldDB" id="A0A9D9EEE5"/>
<keyword evidence="3 6" id="KW-0812">Transmembrane</keyword>